<dbReference type="PANTHER" id="PTHR21261">
    <property type="entry name" value="BEAT PROTEIN"/>
    <property type="match status" value="1"/>
</dbReference>
<dbReference type="PANTHER" id="PTHR21261:SF2">
    <property type="entry name" value="GH04238P-RELATED"/>
    <property type="match status" value="1"/>
</dbReference>
<dbReference type="SUPFAM" id="SSF48726">
    <property type="entry name" value="Immunoglobulin"/>
    <property type="match status" value="1"/>
</dbReference>
<keyword evidence="3" id="KW-1185">Reference proteome</keyword>
<proteinExistence type="predicted"/>
<feature type="chain" id="PRO_5037686351" evidence="2">
    <location>
        <begin position="20"/>
        <end position="314"/>
    </location>
</feature>
<evidence type="ECO:0000313" key="3">
    <source>
        <dbReference type="Proteomes" id="UP000694843"/>
    </source>
</evidence>
<gene>
    <name evidence="4" type="primary">LOC108675241</name>
</gene>
<dbReference type="InterPro" id="IPR036179">
    <property type="entry name" value="Ig-like_dom_sf"/>
</dbReference>
<dbReference type="KEGG" id="hazt:108675241"/>
<reference evidence="4" key="1">
    <citation type="submission" date="2025-08" db="UniProtKB">
        <authorList>
            <consortium name="RefSeq"/>
        </authorList>
    </citation>
    <scope>IDENTIFICATION</scope>
    <source>
        <tissue evidence="4">Whole organism</tissue>
    </source>
</reference>
<dbReference type="InterPro" id="IPR013783">
    <property type="entry name" value="Ig-like_fold"/>
</dbReference>
<dbReference type="RefSeq" id="XP_047741099.1">
    <property type="nucleotide sequence ID" value="XM_047885143.1"/>
</dbReference>
<name>A0A979FV34_HYAAZ</name>
<evidence type="ECO:0000256" key="1">
    <source>
        <dbReference type="SAM" id="MobiDB-lite"/>
    </source>
</evidence>
<evidence type="ECO:0000313" key="4">
    <source>
        <dbReference type="RefSeq" id="XP_047741099.1"/>
    </source>
</evidence>
<dbReference type="GeneID" id="108675241"/>
<accession>A0A979FV34</accession>
<keyword evidence="2" id="KW-0732">Signal</keyword>
<dbReference type="Proteomes" id="UP000694843">
    <property type="component" value="Unplaced"/>
</dbReference>
<organism evidence="3 4">
    <name type="scientific">Hyalella azteca</name>
    <name type="common">Amphipod</name>
    <dbReference type="NCBI Taxonomy" id="294128"/>
    <lineage>
        <taxon>Eukaryota</taxon>
        <taxon>Metazoa</taxon>
        <taxon>Ecdysozoa</taxon>
        <taxon>Arthropoda</taxon>
        <taxon>Crustacea</taxon>
        <taxon>Multicrustacea</taxon>
        <taxon>Malacostraca</taxon>
        <taxon>Eumalacostraca</taxon>
        <taxon>Peracarida</taxon>
        <taxon>Amphipoda</taxon>
        <taxon>Senticaudata</taxon>
        <taxon>Talitrida</taxon>
        <taxon>Talitroidea</taxon>
        <taxon>Hyalellidae</taxon>
        <taxon>Hyalella</taxon>
    </lineage>
</organism>
<dbReference type="OrthoDB" id="6478865at2759"/>
<protein>
    <submittedName>
        <fullName evidence="4">Uncharacterized protein LOC108675241 isoform X1</fullName>
    </submittedName>
</protein>
<dbReference type="Gene3D" id="2.60.40.10">
    <property type="entry name" value="Immunoglobulins"/>
    <property type="match status" value="1"/>
</dbReference>
<feature type="signal peptide" evidence="2">
    <location>
        <begin position="1"/>
        <end position="19"/>
    </location>
</feature>
<dbReference type="AlphaFoldDB" id="A0A979FV34"/>
<feature type="region of interest" description="Disordered" evidence="1">
    <location>
        <begin position="246"/>
        <end position="265"/>
    </location>
</feature>
<sequence length="314" mass="35119">MMMFIQCLTLMLLYGGGVGGVTITRLSVPRTVLANTSSVTMDCVYTVPDQQRLGLVVKWYVDMVHLVYQWIPPQKPQALGLLSDRVDTSYKAAREWWAEYRAIRITKLDPTLSGDYSCTVSTYEDEDTSTAPLLVWVPSSSVRVHYWRTSATQVNVTCVARNVAPRPDFTLYTLYPDRNRMDVGSVGRMEASRGGGLWDVGEWGLIDWARTPPDTVVGCIVTVQLTKYRDIHETIYDPNLPIITTTTTTTTTTTPRPRHSSNLANNAPSTGASLLDFSGLFGAANRGSRRRAGWYLKSLSGLFLGLYHWRRGHL</sequence>
<evidence type="ECO:0000256" key="2">
    <source>
        <dbReference type="SAM" id="SignalP"/>
    </source>
</evidence>